<dbReference type="GO" id="GO:0016020">
    <property type="term" value="C:membrane"/>
    <property type="evidence" value="ECO:0007669"/>
    <property type="project" value="TreeGrafter"/>
</dbReference>
<dbReference type="OrthoDB" id="2155291at2759"/>
<dbReference type="PANTHER" id="PTHR23182:SF1">
    <property type="entry name" value="RHO GTPASE ACTIVATING PROTEIN AT 1A, ISOFORM E"/>
    <property type="match status" value="1"/>
</dbReference>
<dbReference type="InterPro" id="IPR037769">
    <property type="entry name" value="Abr/Bcr"/>
</dbReference>
<feature type="domain" description="Bcr-Abl oncoprotein oligomerisation" evidence="2">
    <location>
        <begin position="6"/>
        <end position="62"/>
    </location>
</feature>
<feature type="region of interest" description="Disordered" evidence="1">
    <location>
        <begin position="172"/>
        <end position="195"/>
    </location>
</feature>
<feature type="region of interest" description="Disordered" evidence="1">
    <location>
        <begin position="380"/>
        <end position="433"/>
    </location>
</feature>
<keyword evidence="4" id="KW-1185">Reference proteome</keyword>
<dbReference type="GO" id="GO:0005096">
    <property type="term" value="F:GTPase activator activity"/>
    <property type="evidence" value="ECO:0007669"/>
    <property type="project" value="InterPro"/>
</dbReference>
<dbReference type="InterPro" id="IPR015123">
    <property type="entry name" value="Bcr-Abl_oncoprot_oligo"/>
</dbReference>
<protein>
    <recommendedName>
        <fullName evidence="2">Bcr-Abl oncoprotein oligomerisation domain-containing protein</fullName>
    </recommendedName>
</protein>
<dbReference type="Pfam" id="PF09036">
    <property type="entry name" value="Bcr-Abl_Oligo"/>
    <property type="match status" value="1"/>
</dbReference>
<dbReference type="Gene3D" id="4.10.280.30">
    <property type="entry name" value="Bcr-Abl oncoprotein oligomerisation domain"/>
    <property type="match status" value="1"/>
</dbReference>
<evidence type="ECO:0000313" key="4">
    <source>
        <dbReference type="Proteomes" id="UP000054359"/>
    </source>
</evidence>
<dbReference type="InterPro" id="IPR036481">
    <property type="entry name" value="Bcr-Abl_oncoprot_oligo_sf"/>
</dbReference>
<dbReference type="Proteomes" id="UP000054359">
    <property type="component" value="Unassembled WGS sequence"/>
</dbReference>
<organism evidence="3 4">
    <name type="scientific">Stegodyphus mimosarum</name>
    <name type="common">African social velvet spider</name>
    <dbReference type="NCBI Taxonomy" id="407821"/>
    <lineage>
        <taxon>Eukaryota</taxon>
        <taxon>Metazoa</taxon>
        <taxon>Ecdysozoa</taxon>
        <taxon>Arthropoda</taxon>
        <taxon>Chelicerata</taxon>
        <taxon>Arachnida</taxon>
        <taxon>Araneae</taxon>
        <taxon>Araneomorphae</taxon>
        <taxon>Entelegynae</taxon>
        <taxon>Eresoidea</taxon>
        <taxon>Eresidae</taxon>
        <taxon>Stegodyphus</taxon>
    </lineage>
</organism>
<dbReference type="STRING" id="407821.A0A087U1V1"/>
<dbReference type="EMBL" id="KK117754">
    <property type="protein sequence ID" value="KFM71340.1"/>
    <property type="molecule type" value="Genomic_DNA"/>
</dbReference>
<gene>
    <name evidence="3" type="ORF">X975_01986</name>
</gene>
<dbReference type="GO" id="GO:0004674">
    <property type="term" value="F:protein serine/threonine kinase activity"/>
    <property type="evidence" value="ECO:0007669"/>
    <property type="project" value="InterPro"/>
</dbReference>
<dbReference type="AlphaFoldDB" id="A0A087U1V1"/>
<evidence type="ECO:0000259" key="2">
    <source>
        <dbReference type="Pfam" id="PF09036"/>
    </source>
</evidence>
<sequence length="433" mass="47909">MSVFGDFQKAWAQRFPGCELPQAWEEDVRANLTKHRQRVAALNAELEKEEFYVEYLEHLLADVERVKQNPLFINETAEAKEPASDGKKNDESKSRYIDKALTDSSNSEVEIARNICTDELSDQNSYITVIAVGGPNSPSSTLCTKGIDENESHEKVEEKLCTQSDDLCKVETETSSSLQKKKPPAPPKKPRKSIPVQAVPPVKQAAVLNPVDISKKDEKPVTDTCLMDNLNTTLVNQSNIENTTNCAIENSAIELLESSHKVLETSGDSCILKQNVNVSHLYDDENIYDTVAPDEGEISSSNTLASDTSKEDCEGDYVVFSEAYDSYQECPPAITSRSRIAECLLTTQRSVEEESPEYATYMNIDYFLKKGTASKALRTESVGGDSDDDDDAFLARSFSSDHEVEPDQVADYTEKKNSATSAPTDDVFELDSG</sequence>
<proteinExistence type="predicted"/>
<dbReference type="PANTHER" id="PTHR23182">
    <property type="entry name" value="BREAKPOINT CLUSTER REGION PROTEIN BCR"/>
    <property type="match status" value="1"/>
</dbReference>
<feature type="non-terminal residue" evidence="3">
    <location>
        <position position="433"/>
    </location>
</feature>
<dbReference type="GO" id="GO:0007165">
    <property type="term" value="P:signal transduction"/>
    <property type="evidence" value="ECO:0007669"/>
    <property type="project" value="InterPro"/>
</dbReference>
<reference evidence="3 4" key="1">
    <citation type="submission" date="2013-11" db="EMBL/GenBank/DDBJ databases">
        <title>Genome sequencing of Stegodyphus mimosarum.</title>
        <authorList>
            <person name="Bechsgaard J."/>
        </authorList>
    </citation>
    <scope>NUCLEOTIDE SEQUENCE [LARGE SCALE GENOMIC DNA]</scope>
</reference>
<evidence type="ECO:0000313" key="3">
    <source>
        <dbReference type="EMBL" id="KFM71340.1"/>
    </source>
</evidence>
<evidence type="ECO:0000256" key="1">
    <source>
        <dbReference type="SAM" id="MobiDB-lite"/>
    </source>
</evidence>
<feature type="compositionally biased region" description="Basic residues" evidence="1">
    <location>
        <begin position="179"/>
        <end position="192"/>
    </location>
</feature>
<name>A0A087U1V1_STEMI</name>
<accession>A0A087U1V1</accession>